<evidence type="ECO:0000256" key="1">
    <source>
        <dbReference type="SAM" id="Phobius"/>
    </source>
</evidence>
<gene>
    <name evidence="2" type="ORF">SAMN05444580_10130</name>
</gene>
<proteinExistence type="predicted"/>
<dbReference type="STRING" id="168276.SAMN05444580_10130"/>
<evidence type="ECO:0000313" key="2">
    <source>
        <dbReference type="EMBL" id="SDC49211.1"/>
    </source>
</evidence>
<reference evidence="2 3" key="1">
    <citation type="submission" date="2016-10" db="EMBL/GenBank/DDBJ databases">
        <authorList>
            <person name="de Groot N.N."/>
        </authorList>
    </citation>
    <scope>NUCLEOTIDE SEQUENCE [LARGE SCALE GENOMIC DNA]</scope>
    <source>
        <strain evidence="2 3">JCM 11308</strain>
    </source>
</reference>
<keyword evidence="1" id="KW-0472">Membrane</keyword>
<keyword evidence="1" id="KW-1133">Transmembrane helix</keyword>
<sequence>MTAPRTTPTARMRGAAVGALTAAMAVAGHGFGGGGFPSTAALTLLVLGCAGVGALTGSIRGGGVLALLGALACGQLVGHLALSTALAHQHAGADLSPRGLSMVLGHAAATVVCATLIRAAERLYGPITRVLRALLRPTPAPPRATAGAIRAAGVGAAGPMLLDFAISRRGPPAAARA</sequence>
<evidence type="ECO:0000313" key="3">
    <source>
        <dbReference type="Proteomes" id="UP000199417"/>
    </source>
</evidence>
<accession>A0A1G6M189</accession>
<dbReference type="AlphaFoldDB" id="A0A1G6M189"/>
<name>A0A1G6M189_9NOCA</name>
<dbReference type="RefSeq" id="WP_072844335.1">
    <property type="nucleotide sequence ID" value="NZ_FNAB01000001.1"/>
</dbReference>
<dbReference type="Proteomes" id="UP000199417">
    <property type="component" value="Unassembled WGS sequence"/>
</dbReference>
<feature type="transmembrane region" description="Helical" evidence="1">
    <location>
        <begin position="40"/>
        <end position="57"/>
    </location>
</feature>
<feature type="transmembrane region" description="Helical" evidence="1">
    <location>
        <begin position="64"/>
        <end position="87"/>
    </location>
</feature>
<feature type="transmembrane region" description="Helical" evidence="1">
    <location>
        <begin position="99"/>
        <end position="119"/>
    </location>
</feature>
<keyword evidence="3" id="KW-1185">Reference proteome</keyword>
<protein>
    <submittedName>
        <fullName evidence="2">Uncharacterized protein</fullName>
    </submittedName>
</protein>
<keyword evidence="1" id="KW-0812">Transmembrane</keyword>
<dbReference type="EMBL" id="FNAB01000001">
    <property type="protein sequence ID" value="SDC49211.1"/>
    <property type="molecule type" value="Genomic_DNA"/>
</dbReference>
<organism evidence="2 3">
    <name type="scientific">Rhodococcus tukisamuensis</name>
    <dbReference type="NCBI Taxonomy" id="168276"/>
    <lineage>
        <taxon>Bacteria</taxon>
        <taxon>Bacillati</taxon>
        <taxon>Actinomycetota</taxon>
        <taxon>Actinomycetes</taxon>
        <taxon>Mycobacteriales</taxon>
        <taxon>Nocardiaceae</taxon>
        <taxon>Rhodococcus</taxon>
    </lineage>
</organism>